<dbReference type="PIRSF" id="PIRSF006092">
    <property type="entry name" value="GreA_GreB"/>
    <property type="match status" value="1"/>
</dbReference>
<dbReference type="EMBL" id="LCIT01000009">
    <property type="protein sequence ID" value="KKT62795.1"/>
    <property type="molecule type" value="Genomic_DNA"/>
</dbReference>
<evidence type="ECO:0000259" key="1">
    <source>
        <dbReference type="Pfam" id="PF01272"/>
    </source>
</evidence>
<dbReference type="Gene3D" id="3.10.50.30">
    <property type="entry name" value="Transcription elongation factor, GreA/GreB, C-terminal domain"/>
    <property type="match status" value="1"/>
</dbReference>
<dbReference type="Proteomes" id="UP000033945">
    <property type="component" value="Unassembled WGS sequence"/>
</dbReference>
<dbReference type="InterPro" id="IPR001437">
    <property type="entry name" value="Tscrpt_elong_fac_GreA/B_C"/>
</dbReference>
<dbReference type="AlphaFoldDB" id="A0A0G1IUL1"/>
<dbReference type="GO" id="GO:0003746">
    <property type="term" value="F:translation elongation factor activity"/>
    <property type="evidence" value="ECO:0007669"/>
    <property type="project" value="UniProtKB-KW"/>
</dbReference>
<sequence length="135" mass="14529">MDAIEESKAHKGAMASRYDTFKEEAQYLAGGFASRLVELGKTLGALKSIRDYPPTITKVYGYALVEVENLENGSRSKYFLLPSGGGNTYEVEGEEISVLSVGAPMARAFIGAVPGDEVEIKIQGTTKRFSVVSVT</sequence>
<keyword evidence="2" id="KW-0648">Protein biosynthesis</keyword>
<protein>
    <submittedName>
        <fullName evidence="2">Transcription elongation factor</fullName>
    </submittedName>
</protein>
<gene>
    <name evidence="2" type="ORF">UW55_C0009G0026</name>
</gene>
<keyword evidence="2" id="KW-0251">Elongation factor</keyword>
<dbReference type="SUPFAM" id="SSF54534">
    <property type="entry name" value="FKBP-like"/>
    <property type="match status" value="1"/>
</dbReference>
<feature type="domain" description="Transcription elongation factor GreA/GreB C-terminal" evidence="1">
    <location>
        <begin position="58"/>
        <end position="135"/>
    </location>
</feature>
<dbReference type="GO" id="GO:0003677">
    <property type="term" value="F:DNA binding"/>
    <property type="evidence" value="ECO:0007669"/>
    <property type="project" value="InterPro"/>
</dbReference>
<evidence type="ECO:0000313" key="3">
    <source>
        <dbReference type="Proteomes" id="UP000033945"/>
    </source>
</evidence>
<dbReference type="GO" id="GO:0070063">
    <property type="term" value="F:RNA polymerase binding"/>
    <property type="evidence" value="ECO:0007669"/>
    <property type="project" value="InterPro"/>
</dbReference>
<dbReference type="InterPro" id="IPR023459">
    <property type="entry name" value="Tscrpt_elong_fac_GreA/B_fam"/>
</dbReference>
<dbReference type="GO" id="GO:0032784">
    <property type="term" value="P:regulation of DNA-templated transcription elongation"/>
    <property type="evidence" value="ECO:0007669"/>
    <property type="project" value="InterPro"/>
</dbReference>
<dbReference type="Pfam" id="PF01272">
    <property type="entry name" value="GreA_GreB"/>
    <property type="match status" value="1"/>
</dbReference>
<dbReference type="InterPro" id="IPR036953">
    <property type="entry name" value="GreA/GreB_C_sf"/>
</dbReference>
<reference evidence="2 3" key="1">
    <citation type="journal article" date="2015" name="Nature">
        <title>rRNA introns, odd ribosomes, and small enigmatic genomes across a large radiation of phyla.</title>
        <authorList>
            <person name="Brown C.T."/>
            <person name="Hug L.A."/>
            <person name="Thomas B.C."/>
            <person name="Sharon I."/>
            <person name="Castelle C.J."/>
            <person name="Singh A."/>
            <person name="Wilkins M.J."/>
            <person name="Williams K.H."/>
            <person name="Banfield J.F."/>
        </authorList>
    </citation>
    <scope>NUCLEOTIDE SEQUENCE [LARGE SCALE GENOMIC DNA]</scope>
</reference>
<name>A0A0G1IUL1_9BACT</name>
<organism evidence="2 3">
    <name type="scientific">Candidatus Giovannonibacteria bacterium GW2011_GWA2_44_26</name>
    <dbReference type="NCBI Taxonomy" id="1618648"/>
    <lineage>
        <taxon>Bacteria</taxon>
        <taxon>Candidatus Giovannoniibacteriota</taxon>
    </lineage>
</organism>
<proteinExistence type="predicted"/>
<comment type="caution">
    <text evidence="2">The sequence shown here is derived from an EMBL/GenBank/DDBJ whole genome shotgun (WGS) entry which is preliminary data.</text>
</comment>
<accession>A0A0G1IUL1</accession>
<evidence type="ECO:0000313" key="2">
    <source>
        <dbReference type="EMBL" id="KKT62795.1"/>
    </source>
</evidence>